<protein>
    <submittedName>
        <fullName evidence="3">IS66-like element accessory protein TnpA</fullName>
    </submittedName>
</protein>
<evidence type="ECO:0000313" key="4">
    <source>
        <dbReference type="Proteomes" id="UP001223214"/>
    </source>
</evidence>
<evidence type="ECO:0000313" key="3">
    <source>
        <dbReference type="EMBL" id="MDK9361925.1"/>
    </source>
</evidence>
<accession>A0AAP4FTD5</accession>
<comment type="caution">
    <text evidence="3">The sequence shown here is derived from an EMBL/GenBank/DDBJ whole genome shotgun (WGS) entry which is preliminary data.</text>
</comment>
<dbReference type="InterPro" id="IPR001849">
    <property type="entry name" value="PH_domain"/>
</dbReference>
<dbReference type="EMBL" id="JASSOM010000003">
    <property type="protein sequence ID" value="MDK9361925.1"/>
    <property type="molecule type" value="Genomic_DNA"/>
</dbReference>
<gene>
    <name evidence="3" type="primary">tnpA</name>
    <name evidence="3" type="ORF">QQF32_01735</name>
</gene>
<name>A0AAP4FTD5_9ENTR</name>
<evidence type="ECO:0000259" key="2">
    <source>
        <dbReference type="PROSITE" id="PS50003"/>
    </source>
</evidence>
<reference evidence="3 4" key="1">
    <citation type="submission" date="2023-06" db="EMBL/GenBank/DDBJ databases">
        <title>Identification and characterization of antibiotic-resistant Gram-negative bacteria.</title>
        <authorList>
            <person name="Cho G.-S."/>
            <person name="Lee J."/>
            <person name="Tai E."/>
            <person name="Jeong S."/>
            <person name="Kim I."/>
            <person name="Kim B.-E."/>
            <person name="Jeong M.-I."/>
            <person name="Oh K.-K."/>
            <person name="Franz C.M.A.P."/>
        </authorList>
    </citation>
    <scope>NUCLEOTIDE SEQUENCE [LARGE SCALE GENOMIC DNA]</scope>
    <source>
        <strain evidence="3 4">V106_12</strain>
    </source>
</reference>
<dbReference type="PROSITE" id="PS50003">
    <property type="entry name" value="PH_DOMAIN"/>
    <property type="match status" value="1"/>
</dbReference>
<dbReference type="InterPro" id="IPR009057">
    <property type="entry name" value="Homeodomain-like_sf"/>
</dbReference>
<dbReference type="AlphaFoldDB" id="A0AAP4FTD5"/>
<dbReference type="InterPro" id="IPR002514">
    <property type="entry name" value="Transposase_8"/>
</dbReference>
<sequence>MSIIFQINGHYLMERQQWMEALLRLHYGQNFSRGTACKQLGLNESTGYKFFRRFEESGLPWPLPGEMTACELEQKLYSSERNISRASQPSSGRRRRPNFTPEFKRHLVELSMQPGINIAQLAREHGINDNLLFNWRRKHQEEQGENRQNAALVLMPVEIAEPRSAIVDATPLQPAQVEPDSALCCEVVLPGGTVKLSGALSPALLRMLFDELKRELR</sequence>
<dbReference type="NCBIfam" id="NF038385">
    <property type="entry name" value="IS66_access_TnpA"/>
    <property type="match status" value="1"/>
</dbReference>
<dbReference type="Proteomes" id="UP001223214">
    <property type="component" value="Unassembled WGS sequence"/>
</dbReference>
<comment type="similarity">
    <text evidence="1">Belongs to the transposase 8 family.</text>
</comment>
<dbReference type="RefSeq" id="WP_285149677.1">
    <property type="nucleotide sequence ID" value="NZ_JASSOM010000003.1"/>
</dbReference>
<feature type="domain" description="PH" evidence="2">
    <location>
        <begin position="1"/>
        <end position="27"/>
    </location>
</feature>
<dbReference type="GO" id="GO:0003677">
    <property type="term" value="F:DNA binding"/>
    <property type="evidence" value="ECO:0007669"/>
    <property type="project" value="InterPro"/>
</dbReference>
<dbReference type="Pfam" id="PF01527">
    <property type="entry name" value="HTH_Tnp_1"/>
    <property type="match status" value="1"/>
</dbReference>
<proteinExistence type="inferred from homology"/>
<evidence type="ECO:0000256" key="1">
    <source>
        <dbReference type="ARBA" id="ARBA00009964"/>
    </source>
</evidence>
<organism evidence="3 4">
    <name type="scientific">Lelliottia wanjuensis</name>
    <dbReference type="NCBI Taxonomy" id="3050585"/>
    <lineage>
        <taxon>Bacteria</taxon>
        <taxon>Pseudomonadati</taxon>
        <taxon>Pseudomonadota</taxon>
        <taxon>Gammaproteobacteria</taxon>
        <taxon>Enterobacterales</taxon>
        <taxon>Enterobacteriaceae</taxon>
        <taxon>Lelliottia</taxon>
    </lineage>
</organism>
<keyword evidence="4" id="KW-1185">Reference proteome</keyword>
<dbReference type="Gene3D" id="1.10.10.60">
    <property type="entry name" value="Homeodomain-like"/>
    <property type="match status" value="1"/>
</dbReference>
<dbReference type="NCBIfam" id="NF047595">
    <property type="entry name" value="IS66_ISRel24_TnpA"/>
    <property type="match status" value="1"/>
</dbReference>
<dbReference type="SUPFAM" id="SSF46689">
    <property type="entry name" value="Homeodomain-like"/>
    <property type="match status" value="1"/>
</dbReference>
<dbReference type="GO" id="GO:0006313">
    <property type="term" value="P:DNA transposition"/>
    <property type="evidence" value="ECO:0007669"/>
    <property type="project" value="InterPro"/>
</dbReference>
<dbReference type="GO" id="GO:0004803">
    <property type="term" value="F:transposase activity"/>
    <property type="evidence" value="ECO:0007669"/>
    <property type="project" value="InterPro"/>
</dbReference>